<dbReference type="RefSeq" id="WP_186876138.1">
    <property type="nucleotide sequence ID" value="NZ_JACOPF010000002.1"/>
</dbReference>
<evidence type="ECO:0000313" key="9">
    <source>
        <dbReference type="Proteomes" id="UP000652477"/>
    </source>
</evidence>
<comment type="caution">
    <text evidence="8">The sequence shown here is derived from an EMBL/GenBank/DDBJ whole genome shotgun (WGS) entry which is preliminary data.</text>
</comment>
<evidence type="ECO:0000259" key="7">
    <source>
        <dbReference type="Pfam" id="PF06560"/>
    </source>
</evidence>
<reference evidence="8" key="1">
    <citation type="submission" date="2020-08" db="EMBL/GenBank/DDBJ databases">
        <title>Genome public.</title>
        <authorList>
            <person name="Liu C."/>
            <person name="Sun Q."/>
        </authorList>
    </citation>
    <scope>NUCLEOTIDE SEQUENCE</scope>
    <source>
        <strain evidence="8">NSJ-55</strain>
    </source>
</reference>
<proteinExistence type="inferred from homology"/>
<dbReference type="EMBL" id="JACOPF010000002">
    <property type="protein sequence ID" value="MBC5689469.1"/>
    <property type="molecule type" value="Genomic_DNA"/>
</dbReference>
<keyword evidence="4" id="KW-0312">Gluconeogenesis</keyword>
<sequence length="270" mass="30701">MKNLTLFGMPIALDEKTGKLTSNEPDVCWEDYSRKYSGKMAGLLADPDYKTEDEPYYDFYKAIVKNSTRSTFSDVDLRYDSTVILPGTAGKEFKKTAGHFHLPIPGKSYSFPELYQVINGTALFVMQRVDDYQKEEPMTVKDLLLAEVHAGETVVIPPDYGHCTVNIGEGTLVFINLVSVNSMNYYDSVKQSHGMSAYIYKTENGYQIEKNPNYVFECEPKVVVPADSPKLGISKDCPVYTEFLKNPALYRYLNEPEELQEEFFAMLKEK</sequence>
<dbReference type="CDD" id="cd02218">
    <property type="entry name" value="cupin_PGI"/>
    <property type="match status" value="1"/>
</dbReference>
<dbReference type="Pfam" id="PF06560">
    <property type="entry name" value="GPI"/>
    <property type="match status" value="1"/>
</dbReference>
<dbReference type="GO" id="GO:0004347">
    <property type="term" value="F:glucose-6-phosphate isomerase activity"/>
    <property type="evidence" value="ECO:0007669"/>
    <property type="project" value="UniProtKB-EC"/>
</dbReference>
<evidence type="ECO:0000256" key="6">
    <source>
        <dbReference type="ARBA" id="ARBA00029321"/>
    </source>
</evidence>
<dbReference type="EC" id="5.3.1.9" evidence="3"/>
<gene>
    <name evidence="8" type="ORF">H8S37_11120</name>
</gene>
<dbReference type="GO" id="GO:0006094">
    <property type="term" value="P:gluconeogenesis"/>
    <property type="evidence" value="ECO:0007669"/>
    <property type="project" value="UniProtKB-KW"/>
</dbReference>
<comment type="similarity">
    <text evidence="2">Belongs to the archaeal-type GPI family.</text>
</comment>
<accession>A0A923LK82</accession>
<evidence type="ECO:0000256" key="3">
    <source>
        <dbReference type="ARBA" id="ARBA00011952"/>
    </source>
</evidence>
<comment type="catalytic activity">
    <reaction evidence="6">
        <text>alpha-D-glucose 6-phosphate = beta-D-fructose 6-phosphate</text>
        <dbReference type="Rhea" id="RHEA:11816"/>
        <dbReference type="ChEBI" id="CHEBI:57634"/>
        <dbReference type="ChEBI" id="CHEBI:58225"/>
        <dbReference type="EC" id="5.3.1.9"/>
    </reaction>
</comment>
<feature type="domain" description="Glucose-6-phosphate isomerase prokaryote" evidence="7">
    <location>
        <begin position="39"/>
        <end position="213"/>
    </location>
</feature>
<dbReference type="GO" id="GO:0005737">
    <property type="term" value="C:cytoplasm"/>
    <property type="evidence" value="ECO:0007669"/>
    <property type="project" value="InterPro"/>
</dbReference>
<dbReference type="GO" id="GO:0006096">
    <property type="term" value="P:glycolytic process"/>
    <property type="evidence" value="ECO:0007669"/>
    <property type="project" value="UniProtKB-KW"/>
</dbReference>
<keyword evidence="9" id="KW-1185">Reference proteome</keyword>
<evidence type="ECO:0000313" key="8">
    <source>
        <dbReference type="EMBL" id="MBC5689469.1"/>
    </source>
</evidence>
<evidence type="ECO:0000256" key="5">
    <source>
        <dbReference type="ARBA" id="ARBA00023152"/>
    </source>
</evidence>
<dbReference type="Gene3D" id="2.60.120.10">
    <property type="entry name" value="Jelly Rolls"/>
    <property type="match status" value="1"/>
</dbReference>
<keyword evidence="5" id="KW-0324">Glycolysis</keyword>
<dbReference type="SUPFAM" id="SSF51182">
    <property type="entry name" value="RmlC-like cupins"/>
    <property type="match status" value="1"/>
</dbReference>
<dbReference type="AlphaFoldDB" id="A0A923LK82"/>
<evidence type="ECO:0000256" key="2">
    <source>
        <dbReference type="ARBA" id="ARBA00006542"/>
    </source>
</evidence>
<dbReference type="InterPro" id="IPR010551">
    <property type="entry name" value="G6P_isomerase_prok"/>
</dbReference>
<comment type="pathway">
    <text evidence="1">Carbohydrate degradation; glycolysis; D-glyceraldehyde 3-phosphate and glycerone phosphate from D-glucose: step 2/4.</text>
</comment>
<dbReference type="InterPro" id="IPR014710">
    <property type="entry name" value="RmlC-like_jellyroll"/>
</dbReference>
<organism evidence="8 9">
    <name type="scientific">Mediterraneibacter hominis</name>
    <dbReference type="NCBI Taxonomy" id="2763054"/>
    <lineage>
        <taxon>Bacteria</taxon>
        <taxon>Bacillati</taxon>
        <taxon>Bacillota</taxon>
        <taxon>Clostridia</taxon>
        <taxon>Lachnospirales</taxon>
        <taxon>Lachnospiraceae</taxon>
        <taxon>Mediterraneibacter</taxon>
    </lineage>
</organism>
<name>A0A923LK82_9FIRM</name>
<dbReference type="InterPro" id="IPR011051">
    <property type="entry name" value="RmlC_Cupin_sf"/>
</dbReference>
<dbReference type="Proteomes" id="UP000652477">
    <property type="component" value="Unassembled WGS sequence"/>
</dbReference>
<evidence type="ECO:0000256" key="4">
    <source>
        <dbReference type="ARBA" id="ARBA00022432"/>
    </source>
</evidence>
<protein>
    <recommendedName>
        <fullName evidence="3">glucose-6-phosphate isomerase</fullName>
        <ecNumber evidence="3">5.3.1.9</ecNumber>
    </recommendedName>
</protein>
<evidence type="ECO:0000256" key="1">
    <source>
        <dbReference type="ARBA" id="ARBA00004926"/>
    </source>
</evidence>